<evidence type="ECO:0000256" key="1">
    <source>
        <dbReference type="SAM" id="MobiDB-lite"/>
    </source>
</evidence>
<sequence length="175" mass="19707">MEKQLSPDEVSALRHWSTFGQKGEPPAQRVTSKDQKTKPIEKPATAAWDQLIPHPEIPKLLLGFQPRAMEDKWFVYTDGPDAQGNGVVHMFRSWTGMKMIEARFTVRLDDDGEVAKQDARFTELVWETAHGLTEDEAVDMARGVCEWCMGMRMSSSLRKGEVSASGEERVVDAQV</sequence>
<reference evidence="2" key="1">
    <citation type="submission" date="2022-10" db="EMBL/GenBank/DDBJ databases">
        <title>Culturing micro-colonial fungi from biological soil crusts in the Mojave desert and describing Neophaeococcomyces mojavensis, and introducing the new genera and species Taxawa tesnikishii.</title>
        <authorList>
            <person name="Kurbessoian T."/>
            <person name="Stajich J.E."/>
        </authorList>
    </citation>
    <scope>NUCLEOTIDE SEQUENCE</scope>
    <source>
        <strain evidence="2">TK_41</strain>
    </source>
</reference>
<protein>
    <submittedName>
        <fullName evidence="2">Uncharacterized protein</fullName>
    </submittedName>
</protein>
<organism evidence="2 3">
    <name type="scientific">Cladophialophora chaetospira</name>
    <dbReference type="NCBI Taxonomy" id="386627"/>
    <lineage>
        <taxon>Eukaryota</taxon>
        <taxon>Fungi</taxon>
        <taxon>Dikarya</taxon>
        <taxon>Ascomycota</taxon>
        <taxon>Pezizomycotina</taxon>
        <taxon>Eurotiomycetes</taxon>
        <taxon>Chaetothyriomycetidae</taxon>
        <taxon>Chaetothyriales</taxon>
        <taxon>Herpotrichiellaceae</taxon>
        <taxon>Cladophialophora</taxon>
    </lineage>
</organism>
<dbReference type="Proteomes" id="UP001172673">
    <property type="component" value="Unassembled WGS sequence"/>
</dbReference>
<proteinExistence type="predicted"/>
<keyword evidence="3" id="KW-1185">Reference proteome</keyword>
<dbReference type="AlphaFoldDB" id="A0AA39CJM4"/>
<gene>
    <name evidence="2" type="ORF">H2200_005233</name>
</gene>
<comment type="caution">
    <text evidence="2">The sequence shown here is derived from an EMBL/GenBank/DDBJ whole genome shotgun (WGS) entry which is preliminary data.</text>
</comment>
<name>A0AA39CJM4_9EURO</name>
<accession>A0AA39CJM4</accession>
<evidence type="ECO:0000313" key="3">
    <source>
        <dbReference type="Proteomes" id="UP001172673"/>
    </source>
</evidence>
<feature type="region of interest" description="Disordered" evidence="1">
    <location>
        <begin position="1"/>
        <end position="39"/>
    </location>
</feature>
<evidence type="ECO:0000313" key="2">
    <source>
        <dbReference type="EMBL" id="KAJ9610456.1"/>
    </source>
</evidence>
<dbReference type="EMBL" id="JAPDRK010000007">
    <property type="protein sequence ID" value="KAJ9610456.1"/>
    <property type="molecule type" value="Genomic_DNA"/>
</dbReference>